<dbReference type="OrthoDB" id="432881at2759"/>
<keyword evidence="9" id="KW-0408">Iron</keyword>
<feature type="transmembrane region" description="Helical" evidence="12">
    <location>
        <begin position="119"/>
        <end position="140"/>
    </location>
</feature>
<keyword evidence="7" id="KW-0249">Electron transport</keyword>
<evidence type="ECO:0000256" key="3">
    <source>
        <dbReference type="ARBA" id="ARBA00022448"/>
    </source>
</evidence>
<feature type="transmembrane region" description="Helical" evidence="12">
    <location>
        <begin position="239"/>
        <end position="259"/>
    </location>
</feature>
<dbReference type="AlphaFoldDB" id="A0A821SF32"/>
<feature type="domain" description="Cytochrome b561" evidence="13">
    <location>
        <begin position="182"/>
        <end position="291"/>
    </location>
</feature>
<evidence type="ECO:0000256" key="9">
    <source>
        <dbReference type="ARBA" id="ARBA00023004"/>
    </source>
</evidence>
<evidence type="ECO:0000256" key="8">
    <source>
        <dbReference type="ARBA" id="ARBA00022989"/>
    </source>
</evidence>
<evidence type="ECO:0000256" key="1">
    <source>
        <dbReference type="ARBA" id="ARBA00001970"/>
    </source>
</evidence>
<dbReference type="GO" id="GO:0016020">
    <property type="term" value="C:membrane"/>
    <property type="evidence" value="ECO:0007669"/>
    <property type="project" value="UniProtKB-SubCell"/>
</dbReference>
<dbReference type="EC" id="7.2.1.3" evidence="11"/>
<dbReference type="Pfam" id="PF03188">
    <property type="entry name" value="Cytochrom_B561"/>
    <property type="match status" value="2"/>
</dbReference>
<dbReference type="InterPro" id="IPR045150">
    <property type="entry name" value="CYB561D1/2"/>
</dbReference>
<feature type="transmembrane region" description="Helical" evidence="12">
    <location>
        <begin position="74"/>
        <end position="99"/>
    </location>
</feature>
<name>A0A821SF32_9NEOP</name>
<comment type="caution">
    <text evidence="14">The sequence shown here is derived from an EMBL/GenBank/DDBJ whole genome shotgun (WGS) entry which is preliminary data.</text>
</comment>
<evidence type="ECO:0000256" key="12">
    <source>
        <dbReference type="SAM" id="Phobius"/>
    </source>
</evidence>
<comment type="subcellular location">
    <subcellularLocation>
        <location evidence="2">Membrane</location>
        <topology evidence="2">Multi-pass membrane protein</topology>
    </subcellularLocation>
</comment>
<sequence>MAGRGCNLECVKGDDAGKDVIEFMGPVKIILVDQPTNLYMRKRFAAAAIVLAHMMMGATSMTVFYYTLSYQKDTALFASHIVLGTAGLQLCMPSGILAVHKLAGSTAVLRLPHRPFEHFLFQFFAIICGILSALASYFFGNFKITVHSVTGIAVTLMAILNAIFGIIVYDYSGTRIDHTELAEAILSLNYANGWSTPMRLRHRRLAHTLLQMCAMALAITGTLLITIDKGLSSSPHGLTGLIAGVLACIAFLTGACGLFGGRNLKLFHITFGIPTFMMSSISFCFGLFTKEFKEWAGSTVVFILLGFIMFYTFFIMITCFIKYAMRI</sequence>
<evidence type="ECO:0000256" key="2">
    <source>
        <dbReference type="ARBA" id="ARBA00004141"/>
    </source>
</evidence>
<gene>
    <name evidence="14" type="ORF">PMACD_LOCUS7441</name>
</gene>
<dbReference type="PANTHER" id="PTHR15422">
    <property type="entry name" value="OS05G0565100 PROTEIN"/>
    <property type="match status" value="1"/>
</dbReference>
<evidence type="ECO:0000256" key="11">
    <source>
        <dbReference type="ARBA" id="ARBA00024225"/>
    </source>
</evidence>
<keyword evidence="10 12" id="KW-0472">Membrane</keyword>
<keyword evidence="6" id="KW-0479">Metal-binding</keyword>
<keyword evidence="5 12" id="KW-0812">Transmembrane</keyword>
<dbReference type="EMBL" id="CAJOBZ010000018">
    <property type="protein sequence ID" value="CAF4855461.1"/>
    <property type="molecule type" value="Genomic_DNA"/>
</dbReference>
<evidence type="ECO:0000256" key="10">
    <source>
        <dbReference type="ARBA" id="ARBA00023136"/>
    </source>
</evidence>
<keyword evidence="15" id="KW-1185">Reference proteome</keyword>
<evidence type="ECO:0000256" key="4">
    <source>
        <dbReference type="ARBA" id="ARBA00022617"/>
    </source>
</evidence>
<evidence type="ECO:0000256" key="6">
    <source>
        <dbReference type="ARBA" id="ARBA00022723"/>
    </source>
</evidence>
<evidence type="ECO:0000259" key="13">
    <source>
        <dbReference type="Pfam" id="PF03188"/>
    </source>
</evidence>
<evidence type="ECO:0000256" key="5">
    <source>
        <dbReference type="ARBA" id="ARBA00022692"/>
    </source>
</evidence>
<evidence type="ECO:0000313" key="15">
    <source>
        <dbReference type="Proteomes" id="UP000663880"/>
    </source>
</evidence>
<dbReference type="GO" id="GO:0140575">
    <property type="term" value="F:transmembrane monodehydroascorbate reductase activity"/>
    <property type="evidence" value="ECO:0007669"/>
    <property type="project" value="InterPro"/>
</dbReference>
<keyword evidence="3" id="KW-0813">Transport</keyword>
<dbReference type="GO" id="GO:0140571">
    <property type="term" value="F:transmembrane ascorbate ferrireductase activity"/>
    <property type="evidence" value="ECO:0007669"/>
    <property type="project" value="UniProtKB-EC"/>
</dbReference>
<keyword evidence="8 12" id="KW-1133">Transmembrane helix</keyword>
<dbReference type="InterPro" id="IPR006593">
    <property type="entry name" value="Cyt_b561/ferric_Rdtase_TM"/>
</dbReference>
<keyword evidence="4" id="KW-0349">Heme</keyword>
<proteinExistence type="predicted"/>
<dbReference type="Gene3D" id="1.20.120.1770">
    <property type="match status" value="2"/>
</dbReference>
<feature type="transmembrane region" description="Helical" evidence="12">
    <location>
        <begin position="44"/>
        <end position="68"/>
    </location>
</feature>
<feature type="transmembrane region" description="Helical" evidence="12">
    <location>
        <begin position="146"/>
        <end position="169"/>
    </location>
</feature>
<reference evidence="14" key="1">
    <citation type="submission" date="2021-02" db="EMBL/GenBank/DDBJ databases">
        <authorList>
            <person name="Steward A R."/>
        </authorList>
    </citation>
    <scope>NUCLEOTIDE SEQUENCE</scope>
</reference>
<feature type="transmembrane region" description="Helical" evidence="12">
    <location>
        <begin position="300"/>
        <end position="321"/>
    </location>
</feature>
<comment type="cofactor">
    <cofactor evidence="1">
        <name>heme b</name>
        <dbReference type="ChEBI" id="CHEBI:60344"/>
    </cofactor>
</comment>
<protein>
    <recommendedName>
        <fullName evidence="11">ascorbate ferrireductase (transmembrane)</fullName>
        <ecNumber evidence="11">7.2.1.3</ecNumber>
    </recommendedName>
</protein>
<dbReference type="Proteomes" id="UP000663880">
    <property type="component" value="Unassembled WGS sequence"/>
</dbReference>
<evidence type="ECO:0000313" key="14">
    <source>
        <dbReference type="EMBL" id="CAF4855461.1"/>
    </source>
</evidence>
<feature type="transmembrane region" description="Helical" evidence="12">
    <location>
        <begin position="266"/>
        <end position="288"/>
    </location>
</feature>
<evidence type="ECO:0000256" key="7">
    <source>
        <dbReference type="ARBA" id="ARBA00022982"/>
    </source>
</evidence>
<dbReference type="GO" id="GO:0046872">
    <property type="term" value="F:metal ion binding"/>
    <property type="evidence" value="ECO:0007669"/>
    <property type="project" value="UniProtKB-KW"/>
</dbReference>
<accession>A0A821SF32</accession>
<feature type="transmembrane region" description="Helical" evidence="12">
    <location>
        <begin position="208"/>
        <end position="227"/>
    </location>
</feature>
<feature type="domain" description="Cytochrome b561" evidence="13">
    <location>
        <begin position="80"/>
        <end position="176"/>
    </location>
</feature>
<organism evidence="14 15">
    <name type="scientific">Pieris macdunnoughi</name>
    <dbReference type="NCBI Taxonomy" id="345717"/>
    <lineage>
        <taxon>Eukaryota</taxon>
        <taxon>Metazoa</taxon>
        <taxon>Ecdysozoa</taxon>
        <taxon>Arthropoda</taxon>
        <taxon>Hexapoda</taxon>
        <taxon>Insecta</taxon>
        <taxon>Pterygota</taxon>
        <taxon>Neoptera</taxon>
        <taxon>Endopterygota</taxon>
        <taxon>Lepidoptera</taxon>
        <taxon>Glossata</taxon>
        <taxon>Ditrysia</taxon>
        <taxon>Papilionoidea</taxon>
        <taxon>Pieridae</taxon>
        <taxon>Pierinae</taxon>
        <taxon>Pieris</taxon>
    </lineage>
</organism>